<organism evidence="1 2">
    <name type="scientific">Nothobranchius furzeri</name>
    <name type="common">Turquoise killifish</name>
    <dbReference type="NCBI Taxonomy" id="105023"/>
    <lineage>
        <taxon>Eukaryota</taxon>
        <taxon>Metazoa</taxon>
        <taxon>Chordata</taxon>
        <taxon>Craniata</taxon>
        <taxon>Vertebrata</taxon>
        <taxon>Euteleostomi</taxon>
        <taxon>Actinopterygii</taxon>
        <taxon>Neopterygii</taxon>
        <taxon>Teleostei</taxon>
        <taxon>Neoteleostei</taxon>
        <taxon>Acanthomorphata</taxon>
        <taxon>Ovalentaria</taxon>
        <taxon>Atherinomorphae</taxon>
        <taxon>Cyprinodontiformes</taxon>
        <taxon>Nothobranchiidae</taxon>
        <taxon>Nothobranchius</taxon>
    </lineage>
</organism>
<dbReference type="GeneTree" id="ENSGT00940000179878"/>
<name>A0A8C6P2G3_NOTFU</name>
<proteinExistence type="predicted"/>
<sequence>MAARLLFRTGVRAAFLTSMAAGGIPTDEELATGQEKIIKKATKERANLYSMKKPKSYAGKVQRYPSSAFVVCLYLFLIHVCV</sequence>
<accession>A0A8C6P2G3</accession>
<dbReference type="AlphaFoldDB" id="A0A8C6P2G3"/>
<reference evidence="1" key="1">
    <citation type="submission" date="2025-08" db="UniProtKB">
        <authorList>
            <consortium name="Ensembl"/>
        </authorList>
    </citation>
    <scope>IDENTIFICATION</scope>
</reference>
<keyword evidence="2" id="KW-1185">Reference proteome</keyword>
<protein>
    <submittedName>
        <fullName evidence="1">Uncharacterized protein</fullName>
    </submittedName>
</protein>
<dbReference type="Proteomes" id="UP000694548">
    <property type="component" value="Unassembled WGS sequence"/>
</dbReference>
<evidence type="ECO:0000313" key="2">
    <source>
        <dbReference type="Proteomes" id="UP000694548"/>
    </source>
</evidence>
<dbReference type="Ensembl" id="ENSNFUT00015039055.1">
    <property type="protein sequence ID" value="ENSNFUP00015037405.1"/>
    <property type="gene ID" value="ENSNFUG00015018095.1"/>
</dbReference>
<reference evidence="1" key="2">
    <citation type="submission" date="2025-09" db="UniProtKB">
        <authorList>
            <consortium name="Ensembl"/>
        </authorList>
    </citation>
    <scope>IDENTIFICATION</scope>
</reference>
<evidence type="ECO:0000313" key="1">
    <source>
        <dbReference type="Ensembl" id="ENSNFUP00015037405.1"/>
    </source>
</evidence>